<evidence type="ECO:0000313" key="1">
    <source>
        <dbReference type="EnsemblPlants" id="OPUNC06G12790.1"/>
    </source>
</evidence>
<dbReference type="AlphaFoldDB" id="A0A0E0LB99"/>
<proteinExistence type="predicted"/>
<accession>A0A0E0LB99</accession>
<dbReference type="EnsemblPlants" id="OPUNC06G12790.1">
    <property type="protein sequence ID" value="OPUNC06G12790.1"/>
    <property type="gene ID" value="OPUNC06G12790"/>
</dbReference>
<keyword evidence="2" id="KW-1185">Reference proteome</keyword>
<name>A0A0E0LB99_ORYPU</name>
<dbReference type="Gramene" id="OPUNC06G12790.1">
    <property type="protein sequence ID" value="OPUNC06G12790.1"/>
    <property type="gene ID" value="OPUNC06G12790"/>
</dbReference>
<protein>
    <submittedName>
        <fullName evidence="1">Uncharacterized protein</fullName>
    </submittedName>
</protein>
<reference evidence="1" key="1">
    <citation type="submission" date="2015-04" db="UniProtKB">
        <authorList>
            <consortium name="EnsemblPlants"/>
        </authorList>
    </citation>
    <scope>IDENTIFICATION</scope>
</reference>
<evidence type="ECO:0000313" key="2">
    <source>
        <dbReference type="Proteomes" id="UP000026962"/>
    </source>
</evidence>
<dbReference type="Proteomes" id="UP000026962">
    <property type="component" value="Chromosome 6"/>
</dbReference>
<reference evidence="1" key="2">
    <citation type="submission" date="2018-05" db="EMBL/GenBank/DDBJ databases">
        <title>OpunRS2 (Oryza punctata Reference Sequence Version 2).</title>
        <authorList>
            <person name="Zhang J."/>
            <person name="Kudrna D."/>
            <person name="Lee S."/>
            <person name="Talag J."/>
            <person name="Welchert J."/>
            <person name="Wing R.A."/>
        </authorList>
    </citation>
    <scope>NUCLEOTIDE SEQUENCE [LARGE SCALE GENOMIC DNA]</scope>
</reference>
<organism evidence="1">
    <name type="scientific">Oryza punctata</name>
    <name type="common">Red rice</name>
    <dbReference type="NCBI Taxonomy" id="4537"/>
    <lineage>
        <taxon>Eukaryota</taxon>
        <taxon>Viridiplantae</taxon>
        <taxon>Streptophyta</taxon>
        <taxon>Embryophyta</taxon>
        <taxon>Tracheophyta</taxon>
        <taxon>Spermatophyta</taxon>
        <taxon>Magnoliopsida</taxon>
        <taxon>Liliopsida</taxon>
        <taxon>Poales</taxon>
        <taxon>Poaceae</taxon>
        <taxon>BOP clade</taxon>
        <taxon>Oryzoideae</taxon>
        <taxon>Oryzeae</taxon>
        <taxon>Oryzinae</taxon>
        <taxon>Oryza</taxon>
    </lineage>
</organism>
<dbReference type="HOGENOM" id="CLU_1374184_0_0_1"/>
<sequence length="199" mass="21517">MVSIDTSPPIPHHHPRSPLSQCCVAVHGHWASSLPHLPTTVASPSSRRSLDFSVAARINSMQVYKHKCTDTCLSILRYQIYWSPLLRIPAQLPATVSPCLRATSSTPPVPPSTAAASAPWLGAALVQLGHLRYPLPSATSLPPEPSSPCCEQGFVTMFFLFVHGCKLSDQLCSEFSDVMQLLEASTPLNKAVASAQENY</sequence>